<dbReference type="AlphaFoldDB" id="A0A948WYP4"/>
<dbReference type="Gene3D" id="3.40.50.300">
    <property type="entry name" value="P-loop containing nucleotide triphosphate hydrolases"/>
    <property type="match status" value="1"/>
</dbReference>
<dbReference type="GO" id="GO:0005737">
    <property type="term" value="C:cytoplasm"/>
    <property type="evidence" value="ECO:0007669"/>
    <property type="project" value="UniProtKB-SubCell"/>
</dbReference>
<accession>A0A948WYP4</accession>
<gene>
    <name evidence="5 7" type="primary">coaE</name>
    <name evidence="7" type="ORF">H9847_09215</name>
</gene>
<reference evidence="7" key="1">
    <citation type="journal article" date="2021" name="PeerJ">
        <title>Extensive microbial diversity within the chicken gut microbiome revealed by metagenomics and culture.</title>
        <authorList>
            <person name="Gilroy R."/>
            <person name="Ravi A."/>
            <person name="Getino M."/>
            <person name="Pursley I."/>
            <person name="Horton D.L."/>
            <person name="Alikhan N.F."/>
            <person name="Baker D."/>
            <person name="Gharbi K."/>
            <person name="Hall N."/>
            <person name="Watson M."/>
            <person name="Adriaenssens E.M."/>
            <person name="Foster-Nyarko E."/>
            <person name="Jarju S."/>
            <person name="Secka A."/>
            <person name="Antonio M."/>
            <person name="Oren A."/>
            <person name="Chaudhuri R.R."/>
            <person name="La Ragione R."/>
            <person name="Hildebrand F."/>
            <person name="Pallen M.J."/>
        </authorList>
    </citation>
    <scope>NUCLEOTIDE SEQUENCE</scope>
    <source>
        <strain evidence="7">378</strain>
    </source>
</reference>
<keyword evidence="2 5" id="KW-0547">Nucleotide-binding</keyword>
<evidence type="ECO:0000313" key="7">
    <source>
        <dbReference type="EMBL" id="MBU3845020.1"/>
    </source>
</evidence>
<dbReference type="PANTHER" id="PTHR10695:SF46">
    <property type="entry name" value="BIFUNCTIONAL COENZYME A SYNTHASE-RELATED"/>
    <property type="match status" value="1"/>
</dbReference>
<evidence type="ECO:0000256" key="2">
    <source>
        <dbReference type="ARBA" id="ARBA00022741"/>
    </source>
</evidence>
<dbReference type="EMBL" id="JAHLFE010000188">
    <property type="protein sequence ID" value="MBU3845020.1"/>
    <property type="molecule type" value="Genomic_DNA"/>
</dbReference>
<dbReference type="Proteomes" id="UP000733611">
    <property type="component" value="Unassembled WGS sequence"/>
</dbReference>
<dbReference type="NCBIfam" id="TIGR00152">
    <property type="entry name" value="dephospho-CoA kinase"/>
    <property type="match status" value="1"/>
</dbReference>
<comment type="function">
    <text evidence="5">Catalyzes the phosphorylation of the 3'-hydroxyl group of dephosphocoenzyme A to form coenzyme A.</text>
</comment>
<comment type="pathway">
    <text evidence="5">Cofactor biosynthesis; coenzyme A biosynthesis; CoA from (R)-pantothenate: step 5/5.</text>
</comment>
<dbReference type="InterPro" id="IPR027417">
    <property type="entry name" value="P-loop_NTPase"/>
</dbReference>
<keyword evidence="4 5" id="KW-0173">Coenzyme A biosynthesis</keyword>
<keyword evidence="5 7" id="KW-0418">Kinase</keyword>
<feature type="binding site" evidence="5">
    <location>
        <begin position="11"/>
        <end position="16"/>
    </location>
    <ligand>
        <name>ATP</name>
        <dbReference type="ChEBI" id="CHEBI:30616"/>
    </ligand>
</feature>
<comment type="subcellular location">
    <subcellularLocation>
        <location evidence="5">Cytoplasm</location>
    </subcellularLocation>
</comment>
<dbReference type="SUPFAM" id="SSF52540">
    <property type="entry name" value="P-loop containing nucleoside triphosphate hydrolases"/>
    <property type="match status" value="1"/>
</dbReference>
<keyword evidence="5" id="KW-0963">Cytoplasm</keyword>
<dbReference type="GO" id="GO:0005524">
    <property type="term" value="F:ATP binding"/>
    <property type="evidence" value="ECO:0007669"/>
    <property type="project" value="UniProtKB-UniRule"/>
</dbReference>
<evidence type="ECO:0000313" key="8">
    <source>
        <dbReference type="Proteomes" id="UP000733611"/>
    </source>
</evidence>
<name>A0A948WYP4_9GAMM</name>
<dbReference type="EC" id="2.7.1.24" evidence="5 6"/>
<sequence>MLKIGLTGSIACGKSFIARLFAVYGVTIIDSDLISREIVLPHAPTLKALVAAFGEEILTPQGSLNRPLLRKLVFSDNSKLATLNSIMHPAIRARTEELCALCAQGQMLPSTYHLVCAQTRAQRATERDHMLLSGLEQSVVYGTDGVILNDARTVQAQTALQQPLEPSLVLHPQVGVAPPYIMLDIPLLLENHLEDMVDRILVVDAAEDTQVQRIVARDHCSEELARSIIAKQVPRAVRVAAADDIIVTDKADIAEKQKHVLNLHRKYLELAAHKAV</sequence>
<evidence type="ECO:0000256" key="4">
    <source>
        <dbReference type="ARBA" id="ARBA00022993"/>
    </source>
</evidence>
<dbReference type="PROSITE" id="PS51219">
    <property type="entry name" value="DPCK"/>
    <property type="match status" value="1"/>
</dbReference>
<keyword evidence="5 7" id="KW-0808">Transferase</keyword>
<dbReference type="GO" id="GO:0004140">
    <property type="term" value="F:dephospho-CoA kinase activity"/>
    <property type="evidence" value="ECO:0007669"/>
    <property type="project" value="UniProtKB-UniRule"/>
</dbReference>
<dbReference type="CDD" id="cd02022">
    <property type="entry name" value="DPCK"/>
    <property type="match status" value="1"/>
</dbReference>
<comment type="caution">
    <text evidence="7">The sequence shown here is derived from an EMBL/GenBank/DDBJ whole genome shotgun (WGS) entry which is preliminary data.</text>
</comment>
<dbReference type="Pfam" id="PF01121">
    <property type="entry name" value="CoaE"/>
    <property type="match status" value="2"/>
</dbReference>
<evidence type="ECO:0000256" key="6">
    <source>
        <dbReference type="NCBIfam" id="TIGR00152"/>
    </source>
</evidence>
<proteinExistence type="inferred from homology"/>
<evidence type="ECO:0000256" key="5">
    <source>
        <dbReference type="HAMAP-Rule" id="MF_00376"/>
    </source>
</evidence>
<dbReference type="HAMAP" id="MF_00376">
    <property type="entry name" value="Dephospho_CoA_kinase"/>
    <property type="match status" value="1"/>
</dbReference>
<comment type="catalytic activity">
    <reaction evidence="5">
        <text>3'-dephospho-CoA + ATP = ADP + CoA + H(+)</text>
        <dbReference type="Rhea" id="RHEA:18245"/>
        <dbReference type="ChEBI" id="CHEBI:15378"/>
        <dbReference type="ChEBI" id="CHEBI:30616"/>
        <dbReference type="ChEBI" id="CHEBI:57287"/>
        <dbReference type="ChEBI" id="CHEBI:57328"/>
        <dbReference type="ChEBI" id="CHEBI:456216"/>
        <dbReference type="EC" id="2.7.1.24"/>
    </reaction>
</comment>
<evidence type="ECO:0000256" key="1">
    <source>
        <dbReference type="ARBA" id="ARBA00009018"/>
    </source>
</evidence>
<reference evidence="7" key="2">
    <citation type="submission" date="2021-04" db="EMBL/GenBank/DDBJ databases">
        <authorList>
            <person name="Gilroy R."/>
        </authorList>
    </citation>
    <scope>NUCLEOTIDE SEQUENCE</scope>
    <source>
        <strain evidence="7">378</strain>
    </source>
</reference>
<keyword evidence="3 5" id="KW-0067">ATP-binding</keyword>
<protein>
    <recommendedName>
        <fullName evidence="5 6">Dephospho-CoA kinase</fullName>
        <ecNumber evidence="5 6">2.7.1.24</ecNumber>
    </recommendedName>
    <alternativeName>
        <fullName evidence="5">Dephosphocoenzyme A kinase</fullName>
    </alternativeName>
</protein>
<dbReference type="InterPro" id="IPR001977">
    <property type="entry name" value="Depp_CoAkinase"/>
</dbReference>
<comment type="similarity">
    <text evidence="1 5">Belongs to the CoaE family.</text>
</comment>
<dbReference type="PANTHER" id="PTHR10695">
    <property type="entry name" value="DEPHOSPHO-COA KINASE-RELATED"/>
    <property type="match status" value="1"/>
</dbReference>
<evidence type="ECO:0000256" key="3">
    <source>
        <dbReference type="ARBA" id="ARBA00022840"/>
    </source>
</evidence>
<organism evidence="7 8">
    <name type="scientific">Candidatus Anaerobiospirillum pullicola</name>
    <dbReference type="NCBI Taxonomy" id="2838451"/>
    <lineage>
        <taxon>Bacteria</taxon>
        <taxon>Pseudomonadati</taxon>
        <taxon>Pseudomonadota</taxon>
        <taxon>Gammaproteobacteria</taxon>
        <taxon>Aeromonadales</taxon>
        <taxon>Succinivibrionaceae</taxon>
        <taxon>Anaerobiospirillum</taxon>
    </lineage>
</organism>
<dbReference type="GO" id="GO:0015937">
    <property type="term" value="P:coenzyme A biosynthetic process"/>
    <property type="evidence" value="ECO:0007669"/>
    <property type="project" value="UniProtKB-UniRule"/>
</dbReference>